<proteinExistence type="predicted"/>
<organism evidence="2 3">
    <name type="scientific">Rhizodiscina lignyota</name>
    <dbReference type="NCBI Taxonomy" id="1504668"/>
    <lineage>
        <taxon>Eukaryota</taxon>
        <taxon>Fungi</taxon>
        <taxon>Dikarya</taxon>
        <taxon>Ascomycota</taxon>
        <taxon>Pezizomycotina</taxon>
        <taxon>Dothideomycetes</taxon>
        <taxon>Pleosporomycetidae</taxon>
        <taxon>Aulographales</taxon>
        <taxon>Rhizodiscinaceae</taxon>
        <taxon>Rhizodiscina</taxon>
    </lineage>
</organism>
<protein>
    <submittedName>
        <fullName evidence="2">Uncharacterized protein</fullName>
    </submittedName>
</protein>
<gene>
    <name evidence="2" type="ORF">NA57DRAFT_58006</name>
</gene>
<accession>A0A9P4ID02</accession>
<feature type="signal peptide" evidence="1">
    <location>
        <begin position="1"/>
        <end position="19"/>
    </location>
</feature>
<keyword evidence="3" id="KW-1185">Reference proteome</keyword>
<sequence length="149" mass="15820">MNTFAIVAYFMLAIAIADAQFCPANETCADTSVPYAVLQIKATPECSGPNVTIQQCMPAECIATASFLSSSSGTFGFRGTLVNGGYSYVPTIQLFPGRDCVEDASDLGTKSWTLQFSSVDGVGRMQTACHRFAVNGTVPASVKLNVRRV</sequence>
<name>A0A9P4ID02_9PEZI</name>
<evidence type="ECO:0000313" key="3">
    <source>
        <dbReference type="Proteomes" id="UP000799772"/>
    </source>
</evidence>
<feature type="chain" id="PRO_5040318599" evidence="1">
    <location>
        <begin position="20"/>
        <end position="149"/>
    </location>
</feature>
<keyword evidence="1" id="KW-0732">Signal</keyword>
<dbReference type="EMBL" id="ML978128">
    <property type="protein sequence ID" value="KAF2097417.1"/>
    <property type="molecule type" value="Genomic_DNA"/>
</dbReference>
<evidence type="ECO:0000256" key="1">
    <source>
        <dbReference type="SAM" id="SignalP"/>
    </source>
</evidence>
<dbReference type="AlphaFoldDB" id="A0A9P4ID02"/>
<dbReference type="Proteomes" id="UP000799772">
    <property type="component" value="Unassembled WGS sequence"/>
</dbReference>
<reference evidence="2" key="1">
    <citation type="journal article" date="2020" name="Stud. Mycol.">
        <title>101 Dothideomycetes genomes: a test case for predicting lifestyles and emergence of pathogens.</title>
        <authorList>
            <person name="Haridas S."/>
            <person name="Albert R."/>
            <person name="Binder M."/>
            <person name="Bloem J."/>
            <person name="Labutti K."/>
            <person name="Salamov A."/>
            <person name="Andreopoulos B."/>
            <person name="Baker S."/>
            <person name="Barry K."/>
            <person name="Bills G."/>
            <person name="Bluhm B."/>
            <person name="Cannon C."/>
            <person name="Castanera R."/>
            <person name="Culley D."/>
            <person name="Daum C."/>
            <person name="Ezra D."/>
            <person name="Gonzalez J."/>
            <person name="Henrissat B."/>
            <person name="Kuo A."/>
            <person name="Liang C."/>
            <person name="Lipzen A."/>
            <person name="Lutzoni F."/>
            <person name="Magnuson J."/>
            <person name="Mondo S."/>
            <person name="Nolan M."/>
            <person name="Ohm R."/>
            <person name="Pangilinan J."/>
            <person name="Park H.-J."/>
            <person name="Ramirez L."/>
            <person name="Alfaro M."/>
            <person name="Sun H."/>
            <person name="Tritt A."/>
            <person name="Yoshinaga Y."/>
            <person name="Zwiers L.-H."/>
            <person name="Turgeon B."/>
            <person name="Goodwin S."/>
            <person name="Spatafora J."/>
            <person name="Crous P."/>
            <person name="Grigoriev I."/>
        </authorList>
    </citation>
    <scope>NUCLEOTIDE SEQUENCE</scope>
    <source>
        <strain evidence="2">CBS 133067</strain>
    </source>
</reference>
<comment type="caution">
    <text evidence="2">The sequence shown here is derived from an EMBL/GenBank/DDBJ whole genome shotgun (WGS) entry which is preliminary data.</text>
</comment>
<evidence type="ECO:0000313" key="2">
    <source>
        <dbReference type="EMBL" id="KAF2097417.1"/>
    </source>
</evidence>